<dbReference type="Pfam" id="PF01221">
    <property type="entry name" value="Dynein_light"/>
    <property type="match status" value="1"/>
</dbReference>
<dbReference type="GO" id="GO:0007017">
    <property type="term" value="P:microtubule-based process"/>
    <property type="evidence" value="ECO:0007669"/>
    <property type="project" value="InterPro"/>
</dbReference>
<keyword evidence="1" id="KW-0243">Dynein</keyword>
<keyword evidence="1" id="KW-0493">Microtubule</keyword>
<dbReference type="EMBL" id="CACRSJ010000109">
    <property type="protein sequence ID" value="VYS64092.1"/>
    <property type="molecule type" value="Genomic_DNA"/>
</dbReference>
<organism evidence="2 3">
    <name type="scientific">Arabidopsis thaliana</name>
    <name type="common">Mouse-ear cress</name>
    <dbReference type="NCBI Taxonomy" id="3702"/>
    <lineage>
        <taxon>Eukaryota</taxon>
        <taxon>Viridiplantae</taxon>
        <taxon>Streptophyta</taxon>
        <taxon>Embryophyta</taxon>
        <taxon>Tracheophyta</taxon>
        <taxon>Spermatophyta</taxon>
        <taxon>Magnoliopsida</taxon>
        <taxon>eudicotyledons</taxon>
        <taxon>Gunneridae</taxon>
        <taxon>Pentapetalae</taxon>
        <taxon>rosids</taxon>
        <taxon>malvids</taxon>
        <taxon>Brassicales</taxon>
        <taxon>Brassicaceae</taxon>
        <taxon>Camelineae</taxon>
        <taxon>Arabidopsis</taxon>
    </lineage>
</organism>
<dbReference type="PANTHER" id="PTHR11886:SF70">
    <property type="entry name" value="DYNEIN LIGHT CHAIN"/>
    <property type="match status" value="1"/>
</dbReference>
<dbReference type="AlphaFoldDB" id="A0A654FTA6"/>
<accession>A0A654FTA6</accession>
<dbReference type="PANTHER" id="PTHR11886">
    <property type="entry name" value="DYNEIN LIGHT CHAIN"/>
    <property type="match status" value="1"/>
</dbReference>
<dbReference type="GO" id="GO:0030286">
    <property type="term" value="C:dynein complex"/>
    <property type="evidence" value="ECO:0007669"/>
    <property type="project" value="UniProtKB-KW"/>
</dbReference>
<dbReference type="GO" id="GO:0005874">
    <property type="term" value="C:microtubule"/>
    <property type="evidence" value="ECO:0007669"/>
    <property type="project" value="UniProtKB-KW"/>
</dbReference>
<evidence type="ECO:0000313" key="3">
    <source>
        <dbReference type="Proteomes" id="UP000426265"/>
    </source>
</evidence>
<dbReference type="SUPFAM" id="SSF54648">
    <property type="entry name" value="DLC"/>
    <property type="match status" value="1"/>
</dbReference>
<gene>
    <name evidence="2" type="ORF">AN1_LOCUS19503</name>
</gene>
<dbReference type="Proteomes" id="UP000426265">
    <property type="component" value="Unassembled WGS sequence"/>
</dbReference>
<name>A0A654FTA6_ARATH</name>
<comment type="similarity">
    <text evidence="1">Belongs to the dynein light chain family.</text>
</comment>
<reference evidence="2 3" key="1">
    <citation type="submission" date="2019-11" db="EMBL/GenBank/DDBJ databases">
        <authorList>
            <person name="Jiao W.-B."/>
            <person name="Schneeberger K."/>
        </authorList>
    </citation>
    <scope>NUCLEOTIDE SEQUENCE [LARGE SCALE GENOMIC DNA]</scope>
    <source>
        <strain evidence="3">cv. An-1</strain>
    </source>
</reference>
<keyword evidence="1" id="KW-0206">Cytoskeleton</keyword>
<keyword evidence="1" id="KW-0963">Cytoplasm</keyword>
<evidence type="ECO:0000313" key="2">
    <source>
        <dbReference type="EMBL" id="VYS64092.1"/>
    </source>
</evidence>
<dbReference type="SMART" id="SM01375">
    <property type="entry name" value="Dynein_light"/>
    <property type="match status" value="1"/>
</dbReference>
<evidence type="ECO:0000256" key="1">
    <source>
        <dbReference type="RuleBase" id="RU365010"/>
    </source>
</evidence>
<dbReference type="InterPro" id="IPR001372">
    <property type="entry name" value="Dynein_light_chain_typ-1/2"/>
</dbReference>
<comment type="subcellular location">
    <subcellularLocation>
        <location evidence="1">Cytoplasm</location>
        <location evidence="1">Cytoskeleton</location>
    </subcellularLocation>
</comment>
<protein>
    <recommendedName>
        <fullName evidence="1">Dynein light chain</fullName>
    </recommendedName>
</protein>
<dbReference type="Gene3D" id="3.30.740.10">
    <property type="entry name" value="Protein Inhibitor Of Neuronal Nitric Oxide Synthase"/>
    <property type="match status" value="1"/>
</dbReference>
<proteinExistence type="inferred from homology"/>
<dbReference type="CDD" id="cd21452">
    <property type="entry name" value="DLC-like_DYNLL1_DYNLL2"/>
    <property type="match status" value="1"/>
</dbReference>
<dbReference type="FunFam" id="3.30.740.10:FF:000008">
    <property type="entry name" value="Dynein light chain"/>
    <property type="match status" value="1"/>
</dbReference>
<keyword evidence="1" id="KW-0505">Motor protein</keyword>
<dbReference type="InterPro" id="IPR037177">
    <property type="entry name" value="DLC_sf"/>
</dbReference>
<sequence>MLEGKAVMGDTDMKQTMKEDALSLASKALDCFDVTEPTQIARFIKKEFDRSYGSGWQCIVGTHFGSFVTHCSGCFIHFSVSSLTILLFKGSVGEPAPPRTDALANLDSIVK</sequence>
<dbReference type="ExpressionAtlas" id="A0A654FTA6">
    <property type="expression patterns" value="baseline and differential"/>
</dbReference>